<dbReference type="EMBL" id="BGZK01001500">
    <property type="protein sequence ID" value="GBP81202.1"/>
    <property type="molecule type" value="Genomic_DNA"/>
</dbReference>
<protein>
    <submittedName>
        <fullName evidence="1">Uncharacterized protein</fullName>
    </submittedName>
</protein>
<dbReference type="OrthoDB" id="2016582at2759"/>
<organism evidence="1 2">
    <name type="scientific">Eumeta variegata</name>
    <name type="common">Bagworm moth</name>
    <name type="synonym">Eumeta japonica</name>
    <dbReference type="NCBI Taxonomy" id="151549"/>
    <lineage>
        <taxon>Eukaryota</taxon>
        <taxon>Metazoa</taxon>
        <taxon>Ecdysozoa</taxon>
        <taxon>Arthropoda</taxon>
        <taxon>Hexapoda</taxon>
        <taxon>Insecta</taxon>
        <taxon>Pterygota</taxon>
        <taxon>Neoptera</taxon>
        <taxon>Endopterygota</taxon>
        <taxon>Lepidoptera</taxon>
        <taxon>Glossata</taxon>
        <taxon>Ditrysia</taxon>
        <taxon>Tineoidea</taxon>
        <taxon>Psychidae</taxon>
        <taxon>Oiketicinae</taxon>
        <taxon>Eumeta</taxon>
    </lineage>
</organism>
<proteinExistence type="predicted"/>
<sequence length="356" mass="40048">MRACVLVCVRAFVHACVWEGGIAFQLASRWHWLYRRYCACVIPLFAPQSGDSCLLRVSALGHLLFVFTSWYDSMKLARIETSCSEIGQIRNQLFVRKGIRDIFDILQNDDDSDIEEDTERNETEEAVDDFRAGHEQLDLNDEDIPERSQLPIRTRGWPRSRGADQVVFVRQCVRVQLAVGRGGRTVHNARQIDEANGWSYKPIEHLPENPVFQDLCSKATFERLLEEASDATNKARLEAALMSESGARLHTLLSLNFGILLDDNVLRVAVALRLDCNVCEPHLCISRSTVEVNGYDGLNYQRSSGRLPRHHALNDIIRRALISANVPRTLEPLGLSRSDGKRLAGLTLTPGKKGAV</sequence>
<evidence type="ECO:0000313" key="1">
    <source>
        <dbReference type="EMBL" id="GBP81202.1"/>
    </source>
</evidence>
<reference evidence="1 2" key="1">
    <citation type="journal article" date="2019" name="Commun. Biol.">
        <title>The bagworm genome reveals a unique fibroin gene that provides high tensile strength.</title>
        <authorList>
            <person name="Kono N."/>
            <person name="Nakamura H."/>
            <person name="Ohtoshi R."/>
            <person name="Tomita M."/>
            <person name="Numata K."/>
            <person name="Arakawa K."/>
        </authorList>
    </citation>
    <scope>NUCLEOTIDE SEQUENCE [LARGE SCALE GENOMIC DNA]</scope>
</reference>
<name>A0A4C1Z1V7_EUMVA</name>
<evidence type="ECO:0000313" key="2">
    <source>
        <dbReference type="Proteomes" id="UP000299102"/>
    </source>
</evidence>
<accession>A0A4C1Z1V7</accession>
<comment type="caution">
    <text evidence="1">The sequence shown here is derived from an EMBL/GenBank/DDBJ whole genome shotgun (WGS) entry which is preliminary data.</text>
</comment>
<gene>
    <name evidence="1" type="ORF">EVAR_58040_1</name>
</gene>
<dbReference type="Proteomes" id="UP000299102">
    <property type="component" value="Unassembled WGS sequence"/>
</dbReference>
<dbReference type="AlphaFoldDB" id="A0A4C1Z1V7"/>
<keyword evidence="2" id="KW-1185">Reference proteome</keyword>